<evidence type="ECO:0000256" key="1">
    <source>
        <dbReference type="SAM" id="Phobius"/>
    </source>
</evidence>
<reference evidence="2 3" key="1">
    <citation type="submission" date="2015-12" db="EMBL/GenBank/DDBJ databases">
        <title>Draft genome sequence of Moniliophthora roreri, the causal agent of frosty pod rot of cacao.</title>
        <authorList>
            <person name="Aime M.C."/>
            <person name="Diaz-Valderrama J.R."/>
            <person name="Kijpornyongpan T."/>
            <person name="Phillips-Mora W."/>
        </authorList>
    </citation>
    <scope>NUCLEOTIDE SEQUENCE [LARGE SCALE GENOMIC DNA]</scope>
    <source>
        <strain evidence="2 3">MCA 2952</strain>
    </source>
</reference>
<proteinExistence type="predicted"/>
<comment type="caution">
    <text evidence="2">The sequence shown here is derived from an EMBL/GenBank/DDBJ whole genome shotgun (WGS) entry which is preliminary data.</text>
</comment>
<dbReference type="AlphaFoldDB" id="A0A0W0F4X3"/>
<feature type="transmembrane region" description="Helical" evidence="1">
    <location>
        <begin position="46"/>
        <end position="64"/>
    </location>
</feature>
<keyword evidence="1" id="KW-0812">Transmembrane</keyword>
<accession>A0A0W0F4X3</accession>
<evidence type="ECO:0000313" key="2">
    <source>
        <dbReference type="EMBL" id="KTB31363.1"/>
    </source>
</evidence>
<keyword evidence="1" id="KW-1133">Transmembrane helix</keyword>
<evidence type="ECO:0000313" key="3">
    <source>
        <dbReference type="Proteomes" id="UP000054988"/>
    </source>
</evidence>
<dbReference type="EMBL" id="LATX01002330">
    <property type="protein sequence ID" value="KTB31363.1"/>
    <property type="molecule type" value="Genomic_DNA"/>
</dbReference>
<sequence>MAPLSTSVLKNMLSAPLNESVAVKNDFSSPSSVILESVLTSTAPSFPHPLIITLLILVALYIFIPRIFNWRYPVQSAETLQKMVDSLEQSIKDNSRIVNGRNVLKESRREVKRKLKLLHAQVNTLKNRAEPPRSNLLTWAIFRLNMVWDVDECYLGLTTLEAEIEDKLDLAQDEHHTTSVIQAANAAIARNCTSTMRVHDEV</sequence>
<keyword evidence="1" id="KW-0472">Membrane</keyword>
<protein>
    <submittedName>
        <fullName evidence="2">Uncharacterized protein</fullName>
    </submittedName>
</protein>
<dbReference type="Proteomes" id="UP000054988">
    <property type="component" value="Unassembled WGS sequence"/>
</dbReference>
<organism evidence="2 3">
    <name type="scientific">Moniliophthora roreri</name>
    <name type="common">Frosty pod rot fungus</name>
    <name type="synonym">Monilia roreri</name>
    <dbReference type="NCBI Taxonomy" id="221103"/>
    <lineage>
        <taxon>Eukaryota</taxon>
        <taxon>Fungi</taxon>
        <taxon>Dikarya</taxon>
        <taxon>Basidiomycota</taxon>
        <taxon>Agaricomycotina</taxon>
        <taxon>Agaricomycetes</taxon>
        <taxon>Agaricomycetidae</taxon>
        <taxon>Agaricales</taxon>
        <taxon>Marasmiineae</taxon>
        <taxon>Marasmiaceae</taxon>
        <taxon>Moniliophthora</taxon>
    </lineage>
</organism>
<name>A0A0W0F4X3_MONRR</name>
<gene>
    <name evidence="2" type="ORF">WG66_16043</name>
</gene>